<feature type="region of interest" description="Disordered" evidence="1">
    <location>
        <begin position="121"/>
        <end position="140"/>
    </location>
</feature>
<evidence type="ECO:0000313" key="2">
    <source>
        <dbReference type="EMBL" id="GAU98627.1"/>
    </source>
</evidence>
<feature type="region of interest" description="Disordered" evidence="1">
    <location>
        <begin position="708"/>
        <end position="737"/>
    </location>
</feature>
<dbReference type="AlphaFoldDB" id="A0A1D1VFU5"/>
<feature type="region of interest" description="Disordered" evidence="1">
    <location>
        <begin position="184"/>
        <end position="222"/>
    </location>
</feature>
<name>A0A1D1VFU5_RAMVA</name>
<feature type="region of interest" description="Disordered" evidence="1">
    <location>
        <begin position="913"/>
        <end position="938"/>
    </location>
</feature>
<reference evidence="2 3" key="1">
    <citation type="journal article" date="2016" name="Nat. Commun.">
        <title>Extremotolerant tardigrade genome and improved radiotolerance of human cultured cells by tardigrade-unique protein.</title>
        <authorList>
            <person name="Hashimoto T."/>
            <person name="Horikawa D.D."/>
            <person name="Saito Y."/>
            <person name="Kuwahara H."/>
            <person name="Kozuka-Hata H."/>
            <person name="Shin-I T."/>
            <person name="Minakuchi Y."/>
            <person name="Ohishi K."/>
            <person name="Motoyama A."/>
            <person name="Aizu T."/>
            <person name="Enomoto A."/>
            <person name="Kondo K."/>
            <person name="Tanaka S."/>
            <person name="Hara Y."/>
            <person name="Koshikawa S."/>
            <person name="Sagara H."/>
            <person name="Miura T."/>
            <person name="Yokobori S."/>
            <person name="Miyagawa K."/>
            <person name="Suzuki Y."/>
            <person name="Kubo T."/>
            <person name="Oyama M."/>
            <person name="Kohara Y."/>
            <person name="Fujiyama A."/>
            <person name="Arakawa K."/>
            <person name="Katayama T."/>
            <person name="Toyoda A."/>
            <person name="Kunieda T."/>
        </authorList>
    </citation>
    <scope>NUCLEOTIDE SEQUENCE [LARGE SCALE GENOMIC DNA]</scope>
    <source>
        <strain evidence="2 3">YOKOZUNA-1</strain>
    </source>
</reference>
<feature type="region of interest" description="Disordered" evidence="1">
    <location>
        <begin position="781"/>
        <end position="840"/>
    </location>
</feature>
<gene>
    <name evidence="2" type="primary">RvY_09747-1</name>
    <name evidence="2" type="synonym">RvY_09747.1</name>
    <name evidence="2" type="ORF">RvY_09747</name>
</gene>
<feature type="compositionally biased region" description="Basic residues" evidence="1">
    <location>
        <begin position="916"/>
        <end position="936"/>
    </location>
</feature>
<evidence type="ECO:0000256" key="1">
    <source>
        <dbReference type="SAM" id="MobiDB-lite"/>
    </source>
</evidence>
<accession>A0A1D1VFU5</accession>
<sequence>MSGDAADVLRHSFKRKRRDSNNYAFDIFRPLAPQFYQRRFGVPEVSDRDKLQAALDRIEKYGYEERHFSSGYEPDIVPPPPQVSRLSVGGLAEFTEKDAYFGSKLARPSKTTMTNLQQSTRKALKLQKPVDPPVAKTRSQVRRERMDLFRQLADKAHAKHHVLYDHHDHREYDRDIRRGIRGRGMVTPSKVGVPQSDHSFASWSSSSTEGEESYTSGDESTDDNIRRDRRFSCYTKTWKLDAPKEKWAEKYLAHHRHHRRDKYRHPKEVLRQTLQHNLNHSVRHAKHTAGRELDKPNDKLEVPNWIVNQIWSARKFWPLYRLRRKTKLLEPVPAHLHNHHLHVHGHTALRRPKTWQPEDYLQHRYDALAQAAPAESILDQVPPGHKVLHRLEEHMPASMLHRHTHSVTNVVAHLLHADKKFEHLYNPSIKPPMVRVGKAMVPLNEDFIRKTSVVMNHPGFKELHKDLDESALVIAKLIQDAAKNGLVAAMKTIDSAPEVILGPTWNKISPEVSNEARQPDSKDVPLGSVLAERLGTQEVGNTPKIALLTQQGENANTSVPGGQDGSFPEPLVSLVHEKDQNRENVSEKGNGLPPKTDTKGENAGTVDGTSSNVVFTDDTFGLSNVPNAGKVFRGSQKSVLGSKEHEVSLNQETTMAQGRIFSQSARISQDAARDSAFDENITTDSKVPEKAGKVGELEVLQIHLSSHARRDTGVANEDPADEQASERMNNAAAADSDYDLGFMQDRPMKYEEPVTVRVKYTRTDDDEDTVRIRDHAIFKMKHPSAFAPTSAEPSRPSKSSSIKDKQRKSRSRSKKPAMRRHSSEPPVTEPDTIPSRGFSADPDFRTTFLAVKAELKTRQRQQMISAISALVKTNNSFSEIVRQRILLQQRKQHQLEAQTRKLQYQGLSLIADASKNKKAKKNKNKGKHRKKAKKPKQGAFPVQIVSRTQAANLHSPPSLVAQKSKFISRRKSSMFQDVALRRRQGRIAFFVPRTVVERTQSLERRYEKLRRRFEGARDRGLSECAVRSRSFGSAEVSELSSANLESRRADLKNYFEEPPSSTTLSDTWKCIRTWLKFFPSDAEAYMKRASFEKMYSVTLHLRFIKATLLYECTLSYARREPEQAALDTAVSLGIEDRLNRAEVGAAYLRRALCYFRIGQD</sequence>
<evidence type="ECO:0000313" key="3">
    <source>
        <dbReference type="Proteomes" id="UP000186922"/>
    </source>
</evidence>
<feature type="compositionally biased region" description="Basic residues" evidence="1">
    <location>
        <begin position="805"/>
        <end position="820"/>
    </location>
</feature>
<dbReference type="EMBL" id="BDGG01000004">
    <property type="protein sequence ID" value="GAU98627.1"/>
    <property type="molecule type" value="Genomic_DNA"/>
</dbReference>
<comment type="caution">
    <text evidence="2">The sequence shown here is derived from an EMBL/GenBank/DDBJ whole genome shotgun (WGS) entry which is preliminary data.</text>
</comment>
<feature type="region of interest" description="Disordered" evidence="1">
    <location>
        <begin position="578"/>
        <end position="610"/>
    </location>
</feature>
<organism evidence="2 3">
    <name type="scientific">Ramazzottius varieornatus</name>
    <name type="common">Water bear</name>
    <name type="synonym">Tardigrade</name>
    <dbReference type="NCBI Taxonomy" id="947166"/>
    <lineage>
        <taxon>Eukaryota</taxon>
        <taxon>Metazoa</taxon>
        <taxon>Ecdysozoa</taxon>
        <taxon>Tardigrada</taxon>
        <taxon>Eutardigrada</taxon>
        <taxon>Parachela</taxon>
        <taxon>Hypsibioidea</taxon>
        <taxon>Ramazzottiidae</taxon>
        <taxon>Ramazzottius</taxon>
    </lineage>
</organism>
<feature type="compositionally biased region" description="Low complexity" evidence="1">
    <location>
        <begin position="196"/>
        <end position="218"/>
    </location>
</feature>
<dbReference type="Proteomes" id="UP000186922">
    <property type="component" value="Unassembled WGS sequence"/>
</dbReference>
<keyword evidence="3" id="KW-1185">Reference proteome</keyword>
<protein>
    <submittedName>
        <fullName evidence="2">Uncharacterized protein</fullName>
    </submittedName>
</protein>
<feature type="compositionally biased region" description="Low complexity" evidence="1">
    <location>
        <begin position="790"/>
        <end position="800"/>
    </location>
</feature>
<proteinExistence type="predicted"/>